<evidence type="ECO:0000256" key="5">
    <source>
        <dbReference type="ARBA" id="ARBA00022701"/>
    </source>
</evidence>
<evidence type="ECO:0000256" key="8">
    <source>
        <dbReference type="ARBA" id="ARBA00023212"/>
    </source>
</evidence>
<dbReference type="GO" id="GO:0005819">
    <property type="term" value="C:spindle"/>
    <property type="evidence" value="ECO:0007669"/>
    <property type="project" value="UniProtKB-SubCell"/>
</dbReference>
<evidence type="ECO:0000256" key="2">
    <source>
        <dbReference type="ARBA" id="ARBA00005479"/>
    </source>
</evidence>
<dbReference type="AlphaFoldDB" id="A0A0L0HE03"/>
<dbReference type="OrthoDB" id="5372507at2759"/>
<keyword evidence="8" id="KW-0206">Cytoskeleton</keyword>
<evidence type="ECO:0000313" key="10">
    <source>
        <dbReference type="EMBL" id="KNC99204.1"/>
    </source>
</evidence>
<comment type="subcellular location">
    <subcellularLocation>
        <location evidence="1">Cytoplasm</location>
        <location evidence="1">Cytoskeleton</location>
        <location evidence="1">Spindle</location>
    </subcellularLocation>
</comment>
<evidence type="ECO:0000256" key="7">
    <source>
        <dbReference type="ARBA" id="ARBA00023054"/>
    </source>
</evidence>
<protein>
    <submittedName>
        <fullName evidence="10">Uncharacterized protein</fullName>
    </submittedName>
</protein>
<proteinExistence type="inferred from homology"/>
<dbReference type="EMBL" id="KQ257458">
    <property type="protein sequence ID" value="KNC99204.1"/>
    <property type="molecule type" value="Genomic_DNA"/>
</dbReference>
<evidence type="ECO:0000256" key="1">
    <source>
        <dbReference type="ARBA" id="ARBA00004186"/>
    </source>
</evidence>
<organism evidence="10 11">
    <name type="scientific">Spizellomyces punctatus (strain DAOM BR117)</name>
    <dbReference type="NCBI Taxonomy" id="645134"/>
    <lineage>
        <taxon>Eukaryota</taxon>
        <taxon>Fungi</taxon>
        <taxon>Fungi incertae sedis</taxon>
        <taxon>Chytridiomycota</taxon>
        <taxon>Chytridiomycota incertae sedis</taxon>
        <taxon>Chytridiomycetes</taxon>
        <taxon>Spizellomycetales</taxon>
        <taxon>Spizellomycetaceae</taxon>
        <taxon>Spizellomyces</taxon>
    </lineage>
</organism>
<dbReference type="eggNOG" id="ENOG502R68B">
    <property type="taxonomic scope" value="Eukaryota"/>
</dbReference>
<evidence type="ECO:0000256" key="3">
    <source>
        <dbReference type="ARBA" id="ARBA00022490"/>
    </source>
</evidence>
<dbReference type="GO" id="GO:0005829">
    <property type="term" value="C:cytosol"/>
    <property type="evidence" value="ECO:0007669"/>
    <property type="project" value="TreeGrafter"/>
</dbReference>
<dbReference type="VEuPathDB" id="FungiDB:SPPG_05459"/>
<keyword evidence="5" id="KW-0493">Microtubule</keyword>
<dbReference type="RefSeq" id="XP_016607244.1">
    <property type="nucleotide sequence ID" value="XM_016753672.1"/>
</dbReference>
<dbReference type="PANTHER" id="PTHR31570:SF1">
    <property type="entry name" value="HAUS AUGMIN-LIKE COMPLEX SUBUNIT 1"/>
    <property type="match status" value="1"/>
</dbReference>
<keyword evidence="4" id="KW-0132">Cell division</keyword>
<name>A0A0L0HE03_SPIPD</name>
<keyword evidence="11" id="KW-1185">Reference proteome</keyword>
<dbReference type="Pfam" id="PF25762">
    <property type="entry name" value="HAUS1"/>
    <property type="match status" value="1"/>
</dbReference>
<dbReference type="GeneID" id="27688831"/>
<evidence type="ECO:0000256" key="6">
    <source>
        <dbReference type="ARBA" id="ARBA00022776"/>
    </source>
</evidence>
<dbReference type="InParanoid" id="A0A0L0HE03"/>
<gene>
    <name evidence="10" type="ORF">SPPG_05459</name>
</gene>
<dbReference type="GO" id="GO:0070652">
    <property type="term" value="C:HAUS complex"/>
    <property type="evidence" value="ECO:0007669"/>
    <property type="project" value="InterPro"/>
</dbReference>
<keyword evidence="7" id="KW-0175">Coiled coil</keyword>
<reference evidence="10 11" key="1">
    <citation type="submission" date="2009-08" db="EMBL/GenBank/DDBJ databases">
        <title>The Genome Sequence of Spizellomyces punctatus strain DAOM BR117.</title>
        <authorList>
            <consortium name="The Broad Institute Genome Sequencing Platform"/>
            <person name="Russ C."/>
            <person name="Cuomo C."/>
            <person name="Shea T."/>
            <person name="Young S.K."/>
            <person name="Zeng Q."/>
            <person name="Koehrsen M."/>
            <person name="Haas B."/>
            <person name="Borodovsky M."/>
            <person name="Guigo R."/>
            <person name="Alvarado L."/>
            <person name="Berlin A."/>
            <person name="Bochicchio J."/>
            <person name="Borenstein D."/>
            <person name="Chapman S."/>
            <person name="Chen Z."/>
            <person name="Engels R."/>
            <person name="Freedman E."/>
            <person name="Gellesch M."/>
            <person name="Goldberg J."/>
            <person name="Griggs A."/>
            <person name="Gujja S."/>
            <person name="Heiman D."/>
            <person name="Hepburn T."/>
            <person name="Howarth C."/>
            <person name="Jen D."/>
            <person name="Larson L."/>
            <person name="Lewis B."/>
            <person name="Mehta T."/>
            <person name="Park D."/>
            <person name="Pearson M."/>
            <person name="Roberts A."/>
            <person name="Saif S."/>
            <person name="Shenoy N."/>
            <person name="Sisk P."/>
            <person name="Stolte C."/>
            <person name="Sykes S."/>
            <person name="Thomson T."/>
            <person name="Walk T."/>
            <person name="White J."/>
            <person name="Yandava C."/>
            <person name="Burger G."/>
            <person name="Gray M.W."/>
            <person name="Holland P.W.H."/>
            <person name="King N."/>
            <person name="Lang F.B.F."/>
            <person name="Roger A.J."/>
            <person name="Ruiz-Trillo I."/>
            <person name="Lander E."/>
            <person name="Nusbaum C."/>
        </authorList>
    </citation>
    <scope>NUCLEOTIDE SEQUENCE [LARGE SCALE GENOMIC DNA]</scope>
    <source>
        <strain evidence="10 11">DAOM BR117</strain>
    </source>
</reference>
<keyword evidence="9" id="KW-0131">Cell cycle</keyword>
<comment type="similarity">
    <text evidence="2">Belongs to the HAUS1 family.</text>
</comment>
<dbReference type="GO" id="GO:0051225">
    <property type="term" value="P:spindle assembly"/>
    <property type="evidence" value="ECO:0007669"/>
    <property type="project" value="InterPro"/>
</dbReference>
<keyword evidence="3" id="KW-0963">Cytoplasm</keyword>
<dbReference type="STRING" id="645134.A0A0L0HE03"/>
<accession>A0A0L0HE03</accession>
<keyword evidence="6" id="KW-0498">Mitosis</keyword>
<dbReference type="GO" id="GO:0005874">
    <property type="term" value="C:microtubule"/>
    <property type="evidence" value="ECO:0007669"/>
    <property type="project" value="UniProtKB-KW"/>
</dbReference>
<sequence>MNGEADNPEELSHLLSSLSTNHPETFDATASNHLDELLSSSASVRFLKGIAARDCQREGLKEVTSEADEILEADYIYEAKRLSSILDTLRVSRQHLSKGGEANLDALTNLAMILGLGETNAVSFQCAMTDLLIEEQEAEENHVRQAKLLESLERRMHDVDEYSGRVASIFSELQEGEEVDNQRLLEYNRNTDVLRQKGHEYNNRLAELEALIPPDIDLYRHDTILALQSEVDAMANELEKKDITLRSFCDLPPDMALARLKLTERRQELARLIENKQAVLSSIAHGIS</sequence>
<evidence type="ECO:0000313" key="11">
    <source>
        <dbReference type="Proteomes" id="UP000053201"/>
    </source>
</evidence>
<dbReference type="Proteomes" id="UP000053201">
    <property type="component" value="Unassembled WGS sequence"/>
</dbReference>
<evidence type="ECO:0000256" key="9">
    <source>
        <dbReference type="ARBA" id="ARBA00023306"/>
    </source>
</evidence>
<evidence type="ECO:0000256" key="4">
    <source>
        <dbReference type="ARBA" id="ARBA00022618"/>
    </source>
</evidence>
<dbReference type="InterPro" id="IPR026243">
    <property type="entry name" value="HAUS1"/>
</dbReference>
<dbReference type="PANTHER" id="PTHR31570">
    <property type="entry name" value="HAUS AUGMIN-LIKE COMPLEX SUBUNIT 1"/>
    <property type="match status" value="1"/>
</dbReference>
<dbReference type="GO" id="GO:0051301">
    <property type="term" value="P:cell division"/>
    <property type="evidence" value="ECO:0007669"/>
    <property type="project" value="UniProtKB-KW"/>
</dbReference>
<dbReference type="OMA" id="DDMSFAN"/>